<dbReference type="Proteomes" id="UP000267096">
    <property type="component" value="Unassembled WGS sequence"/>
</dbReference>
<evidence type="ECO:0000313" key="2">
    <source>
        <dbReference type="EMBL" id="VDK46755.1"/>
    </source>
</evidence>
<dbReference type="EMBL" id="UYRR01031148">
    <property type="protein sequence ID" value="VDK46755.1"/>
    <property type="molecule type" value="Genomic_DNA"/>
</dbReference>
<reference evidence="2 3" key="2">
    <citation type="submission" date="2018-11" db="EMBL/GenBank/DDBJ databases">
        <authorList>
            <consortium name="Pathogen Informatics"/>
        </authorList>
    </citation>
    <scope>NUCLEOTIDE SEQUENCE [LARGE SCALE GENOMIC DNA]</scope>
</reference>
<evidence type="ECO:0000313" key="3">
    <source>
        <dbReference type="Proteomes" id="UP000267096"/>
    </source>
</evidence>
<evidence type="ECO:0000313" key="4">
    <source>
        <dbReference type="WBParaSite" id="ASIM_0001270901-mRNA-1"/>
    </source>
</evidence>
<evidence type="ECO:0000256" key="1">
    <source>
        <dbReference type="SAM" id="MobiDB-lite"/>
    </source>
</evidence>
<reference evidence="4" key="1">
    <citation type="submission" date="2017-02" db="UniProtKB">
        <authorList>
            <consortium name="WormBaseParasite"/>
        </authorList>
    </citation>
    <scope>IDENTIFICATION</scope>
</reference>
<proteinExistence type="predicted"/>
<sequence length="108" mass="11898">MIKKKNKEGSSSSTQSSFFSAFQQQQPTTRLHSTQLESAAPPSFINAVHKYNTVINTSREQSSDSPPHTTRPSVCPTVQPSVRTTSSSFSHLHPPHPVLLNMPLILKT</sequence>
<accession>A0A0M3JWN5</accession>
<dbReference type="AlphaFoldDB" id="A0A0M3JWN5"/>
<feature type="compositionally biased region" description="Low complexity" evidence="1">
    <location>
        <begin position="10"/>
        <end position="26"/>
    </location>
</feature>
<feature type="compositionally biased region" description="Polar residues" evidence="1">
    <location>
        <begin position="55"/>
        <end position="85"/>
    </location>
</feature>
<feature type="region of interest" description="Disordered" evidence="1">
    <location>
        <begin position="1"/>
        <end position="42"/>
    </location>
</feature>
<feature type="compositionally biased region" description="Polar residues" evidence="1">
    <location>
        <begin position="27"/>
        <end position="37"/>
    </location>
</feature>
<keyword evidence="3" id="KW-1185">Reference proteome</keyword>
<organism evidence="4">
    <name type="scientific">Anisakis simplex</name>
    <name type="common">Herring worm</name>
    <dbReference type="NCBI Taxonomy" id="6269"/>
    <lineage>
        <taxon>Eukaryota</taxon>
        <taxon>Metazoa</taxon>
        <taxon>Ecdysozoa</taxon>
        <taxon>Nematoda</taxon>
        <taxon>Chromadorea</taxon>
        <taxon>Rhabditida</taxon>
        <taxon>Spirurina</taxon>
        <taxon>Ascaridomorpha</taxon>
        <taxon>Ascaridoidea</taxon>
        <taxon>Anisakidae</taxon>
        <taxon>Anisakis</taxon>
        <taxon>Anisakis simplex complex</taxon>
    </lineage>
</organism>
<protein>
    <submittedName>
        <fullName evidence="4">Ovule protein</fullName>
    </submittedName>
</protein>
<gene>
    <name evidence="2" type="ORF">ASIM_LOCUS12175</name>
</gene>
<name>A0A0M3JWN5_ANISI</name>
<feature type="region of interest" description="Disordered" evidence="1">
    <location>
        <begin position="55"/>
        <end position="94"/>
    </location>
</feature>
<dbReference type="WBParaSite" id="ASIM_0001270901-mRNA-1">
    <property type="protein sequence ID" value="ASIM_0001270901-mRNA-1"/>
    <property type="gene ID" value="ASIM_0001270901"/>
</dbReference>